<dbReference type="SUPFAM" id="SSF53098">
    <property type="entry name" value="Ribonuclease H-like"/>
    <property type="match status" value="1"/>
</dbReference>
<dbReference type="InterPro" id="IPR012337">
    <property type="entry name" value="RNaseH-like_sf"/>
</dbReference>
<accession>A0ABR0MFL7</accession>
<feature type="domain" description="3'-5' exonuclease" evidence="3">
    <location>
        <begin position="438"/>
        <end position="616"/>
    </location>
</feature>
<feature type="transmembrane region" description="Helical" evidence="2">
    <location>
        <begin position="20"/>
        <end position="36"/>
    </location>
</feature>
<dbReference type="InterPro" id="IPR036397">
    <property type="entry name" value="RNaseH_sf"/>
</dbReference>
<feature type="compositionally biased region" description="Basic and acidic residues" evidence="1">
    <location>
        <begin position="649"/>
        <end position="662"/>
    </location>
</feature>
<keyword evidence="2" id="KW-0472">Membrane</keyword>
<organism evidence="4 5">
    <name type="scientific">Gossypium arboreum</name>
    <name type="common">Tree cotton</name>
    <name type="synonym">Gossypium nanking</name>
    <dbReference type="NCBI Taxonomy" id="29729"/>
    <lineage>
        <taxon>Eukaryota</taxon>
        <taxon>Viridiplantae</taxon>
        <taxon>Streptophyta</taxon>
        <taxon>Embryophyta</taxon>
        <taxon>Tracheophyta</taxon>
        <taxon>Spermatophyta</taxon>
        <taxon>Magnoliopsida</taxon>
        <taxon>eudicotyledons</taxon>
        <taxon>Gunneridae</taxon>
        <taxon>Pentapetalae</taxon>
        <taxon>rosids</taxon>
        <taxon>malvids</taxon>
        <taxon>Malvales</taxon>
        <taxon>Malvaceae</taxon>
        <taxon>Malvoideae</taxon>
        <taxon>Gossypium</taxon>
    </lineage>
</organism>
<name>A0ABR0MFL7_GOSAR</name>
<protein>
    <recommendedName>
        <fullName evidence="3">3'-5' exonuclease domain-containing protein</fullName>
    </recommendedName>
</protein>
<dbReference type="EMBL" id="JARKNE010000013">
    <property type="protein sequence ID" value="KAK5772000.1"/>
    <property type="molecule type" value="Genomic_DNA"/>
</dbReference>
<dbReference type="InterPro" id="IPR002562">
    <property type="entry name" value="3'-5'_exonuclease_dom"/>
</dbReference>
<comment type="caution">
    <text evidence="4">The sequence shown here is derived from an EMBL/GenBank/DDBJ whole genome shotgun (WGS) entry which is preliminary data.</text>
</comment>
<feature type="region of interest" description="Disordered" evidence="1">
    <location>
        <begin position="643"/>
        <end position="662"/>
    </location>
</feature>
<sequence length="662" mass="76202">MADSLTTNCHAISRIAKQKFKVFCAIIRLSVVLHWNGYIKYREMDFHILVKVSSRCILIVAAMNLAYKKLNSRMYPWMCLFEMGFEEKAIKLQVKEEKACETKRICLHAFTDLTYVAPIVFLYLLKECYVHGNLKATKKFRALQQQVHQVLCNSPQPGPATFVAYCLYILPIFGSYCEGFSHLIVSAFHRFLKTAATTGDSLEAKIIAVRLFLDIVEGSIDHDERIAVKILEVFDIKLTDIEKVASQSKAKNDRRFHSVKAFLEQYIFGFIESESYMTAVNLLEHFSIRQSGESFLVKMIEKKQFRAAEKWATFMGKPMLSMLIREYVGRNKLKSAYLIVKKNNLQQEFPDVHHKYKESALKKLAEKACWDVAEAKANGDRQLVEYLVYLAMEAGYLEKVDELCNRYCLEGFPKAQEHEANFLQHCFLNLNELGVEDIIWVDELNGLGKATCHIEGSKVVGLDCEWKPNYVKGSKPNKVSIMQIASDKKVFILDLIKLYNDVPDVLDNCLTHILRSPRILKLGYNFQCDVKQLAQSYGDLECFKCFNMLLDIQNMFKDSRGGLSGLAEKILGASLNKTRRNSNWEQRPLSQNQLEYAALDAAVLIQIFYRVCDHSHTADALDEHNKIEWKSYIVSHMDNLRKSRKESRLRKEPEPEVKDNEA</sequence>
<evidence type="ECO:0000256" key="1">
    <source>
        <dbReference type="SAM" id="MobiDB-lite"/>
    </source>
</evidence>
<evidence type="ECO:0000256" key="2">
    <source>
        <dbReference type="SAM" id="Phobius"/>
    </source>
</evidence>
<dbReference type="PANTHER" id="PTHR47765">
    <property type="entry name" value="3'-5' EXONUCLEASE DOMAIN-CONTAINING PROTEIN"/>
    <property type="match status" value="1"/>
</dbReference>
<keyword evidence="5" id="KW-1185">Reference proteome</keyword>
<keyword evidence="2" id="KW-0812">Transmembrane</keyword>
<dbReference type="PANTHER" id="PTHR47765:SF2">
    <property type="entry name" value="EXONUCLEASE MUT-7 HOMOLOG"/>
    <property type="match status" value="1"/>
</dbReference>
<dbReference type="Proteomes" id="UP001358586">
    <property type="component" value="Chromosome 13"/>
</dbReference>
<evidence type="ECO:0000259" key="3">
    <source>
        <dbReference type="SMART" id="SM00474"/>
    </source>
</evidence>
<evidence type="ECO:0000313" key="4">
    <source>
        <dbReference type="EMBL" id="KAK5772000.1"/>
    </source>
</evidence>
<dbReference type="Gene3D" id="3.30.420.10">
    <property type="entry name" value="Ribonuclease H-like superfamily/Ribonuclease H"/>
    <property type="match status" value="1"/>
</dbReference>
<evidence type="ECO:0000313" key="5">
    <source>
        <dbReference type="Proteomes" id="UP001358586"/>
    </source>
</evidence>
<dbReference type="SMART" id="SM00474">
    <property type="entry name" value="35EXOc"/>
    <property type="match status" value="1"/>
</dbReference>
<proteinExistence type="predicted"/>
<dbReference type="InterPro" id="IPR052408">
    <property type="entry name" value="Exonuclease_MUT-7-like"/>
</dbReference>
<keyword evidence="2" id="KW-1133">Transmembrane helix</keyword>
<reference evidence="4 5" key="1">
    <citation type="submission" date="2023-03" db="EMBL/GenBank/DDBJ databases">
        <title>WGS of Gossypium arboreum.</title>
        <authorList>
            <person name="Yu D."/>
        </authorList>
    </citation>
    <scope>NUCLEOTIDE SEQUENCE [LARGE SCALE GENOMIC DNA]</scope>
    <source>
        <tissue evidence="4">Leaf</tissue>
    </source>
</reference>
<gene>
    <name evidence="4" type="ORF">PVK06_048258</name>
</gene>
<dbReference type="Pfam" id="PF01612">
    <property type="entry name" value="DNA_pol_A_exo1"/>
    <property type="match status" value="1"/>
</dbReference>